<dbReference type="Proteomes" id="UP001314205">
    <property type="component" value="Unassembled WGS sequence"/>
</dbReference>
<protein>
    <submittedName>
        <fullName evidence="1">Uncharacterized protein</fullName>
    </submittedName>
</protein>
<accession>A0AAV1L0L9</accession>
<dbReference type="EMBL" id="CAVLGL010000082">
    <property type="protein sequence ID" value="CAK1587907.1"/>
    <property type="molecule type" value="Genomic_DNA"/>
</dbReference>
<comment type="caution">
    <text evidence="1">The sequence shown here is derived from an EMBL/GenBank/DDBJ whole genome shotgun (WGS) entry which is preliminary data.</text>
</comment>
<evidence type="ECO:0000313" key="2">
    <source>
        <dbReference type="Proteomes" id="UP001314205"/>
    </source>
</evidence>
<dbReference type="AlphaFoldDB" id="A0AAV1L0L9"/>
<sequence length="77" mass="8184">MVQVEIKCYTNYSSPTSTLATASTSSVSEKNIASTFSAIPTIALTTSSATSTVRFSSTPSQQELISCISKLEQDLEL</sequence>
<reference evidence="1 2" key="1">
    <citation type="submission" date="2023-11" db="EMBL/GenBank/DDBJ databases">
        <authorList>
            <person name="Hedman E."/>
            <person name="Englund M."/>
            <person name="Stromberg M."/>
            <person name="Nyberg Akerstrom W."/>
            <person name="Nylinder S."/>
            <person name="Jareborg N."/>
            <person name="Kallberg Y."/>
            <person name="Kronander E."/>
        </authorList>
    </citation>
    <scope>NUCLEOTIDE SEQUENCE [LARGE SCALE GENOMIC DNA]</scope>
</reference>
<keyword evidence="2" id="KW-1185">Reference proteome</keyword>
<gene>
    <name evidence="1" type="ORF">PARMNEM_LOCUS8611</name>
</gene>
<organism evidence="1 2">
    <name type="scientific">Parnassius mnemosyne</name>
    <name type="common">clouded apollo</name>
    <dbReference type="NCBI Taxonomy" id="213953"/>
    <lineage>
        <taxon>Eukaryota</taxon>
        <taxon>Metazoa</taxon>
        <taxon>Ecdysozoa</taxon>
        <taxon>Arthropoda</taxon>
        <taxon>Hexapoda</taxon>
        <taxon>Insecta</taxon>
        <taxon>Pterygota</taxon>
        <taxon>Neoptera</taxon>
        <taxon>Endopterygota</taxon>
        <taxon>Lepidoptera</taxon>
        <taxon>Glossata</taxon>
        <taxon>Ditrysia</taxon>
        <taxon>Papilionoidea</taxon>
        <taxon>Papilionidae</taxon>
        <taxon>Parnassiinae</taxon>
        <taxon>Parnassini</taxon>
        <taxon>Parnassius</taxon>
        <taxon>Driopa</taxon>
    </lineage>
</organism>
<evidence type="ECO:0000313" key="1">
    <source>
        <dbReference type="EMBL" id="CAK1587907.1"/>
    </source>
</evidence>
<proteinExistence type="predicted"/>
<name>A0AAV1L0L9_9NEOP</name>